<dbReference type="Proteomes" id="UP000003835">
    <property type="component" value="Unassembled WGS sequence"/>
</dbReference>
<keyword evidence="1" id="KW-1133">Transmembrane helix</keyword>
<proteinExistence type="predicted"/>
<name>B4VSV8_9CYAN</name>
<evidence type="ECO:0000313" key="3">
    <source>
        <dbReference type="Proteomes" id="UP000003835"/>
    </source>
</evidence>
<dbReference type="eggNOG" id="COG0494">
    <property type="taxonomic scope" value="Bacteria"/>
</dbReference>
<evidence type="ECO:0000256" key="1">
    <source>
        <dbReference type="SAM" id="Phobius"/>
    </source>
</evidence>
<feature type="transmembrane region" description="Helical" evidence="1">
    <location>
        <begin position="61"/>
        <end position="80"/>
    </location>
</feature>
<keyword evidence="3" id="KW-1185">Reference proteome</keyword>
<evidence type="ECO:0000313" key="2">
    <source>
        <dbReference type="EMBL" id="EDX74788.1"/>
    </source>
</evidence>
<protein>
    <submittedName>
        <fullName evidence="2">Uncharacterized protein</fullName>
    </submittedName>
</protein>
<accession>B4VSV8</accession>
<dbReference type="OrthoDB" id="560556at2"/>
<keyword evidence="1" id="KW-0812">Transmembrane</keyword>
<gene>
    <name evidence="2" type="ORF">MC7420_662</name>
</gene>
<dbReference type="HOGENOM" id="CLU_2154170_0_0_3"/>
<dbReference type="STRING" id="118168.MC7420_662"/>
<organism evidence="2 3">
    <name type="scientific">Coleofasciculus chthonoplastes PCC 7420</name>
    <dbReference type="NCBI Taxonomy" id="118168"/>
    <lineage>
        <taxon>Bacteria</taxon>
        <taxon>Bacillati</taxon>
        <taxon>Cyanobacteriota</taxon>
        <taxon>Cyanophyceae</taxon>
        <taxon>Coleofasciculales</taxon>
        <taxon>Coleofasciculaceae</taxon>
        <taxon>Coleofasciculus</taxon>
    </lineage>
</organism>
<reference evidence="2 3" key="1">
    <citation type="submission" date="2008-07" db="EMBL/GenBank/DDBJ databases">
        <authorList>
            <person name="Tandeau de Marsac N."/>
            <person name="Ferriera S."/>
            <person name="Johnson J."/>
            <person name="Kravitz S."/>
            <person name="Beeson K."/>
            <person name="Sutton G."/>
            <person name="Rogers Y.-H."/>
            <person name="Friedman R."/>
            <person name="Frazier M."/>
            <person name="Venter J.C."/>
        </authorList>
    </citation>
    <scope>NUCLEOTIDE SEQUENCE [LARGE SCALE GENOMIC DNA]</scope>
    <source>
        <strain evidence="2 3">PCC 7420</strain>
    </source>
</reference>
<sequence length="105" mass="11970">MQHYCEAWLNEWCYENGWTDLYIERNNYWAFPPGAVIPEPLPTDALKWIKAEKGWSGEEKWWSIGAMLVTVVAAILTVYFQSPMPLGVAFAFAAVTVGLLEVELE</sequence>
<dbReference type="EMBL" id="DS989851">
    <property type="protein sequence ID" value="EDX74788.1"/>
    <property type="molecule type" value="Genomic_DNA"/>
</dbReference>
<dbReference type="RefSeq" id="WP_006101608.1">
    <property type="nucleotide sequence ID" value="NZ_DS989851.1"/>
</dbReference>
<dbReference type="AlphaFoldDB" id="B4VSV8"/>
<keyword evidence="1" id="KW-0472">Membrane</keyword>